<evidence type="ECO:0000313" key="3">
    <source>
        <dbReference type="Proteomes" id="UP000800041"/>
    </source>
</evidence>
<accession>A0A6G1HDM4</accession>
<evidence type="ECO:0000313" key="2">
    <source>
        <dbReference type="EMBL" id="KAF1991167.1"/>
    </source>
</evidence>
<dbReference type="Proteomes" id="UP000800041">
    <property type="component" value="Unassembled WGS sequence"/>
</dbReference>
<keyword evidence="1" id="KW-0812">Transmembrane</keyword>
<proteinExistence type="predicted"/>
<feature type="transmembrane region" description="Helical" evidence="1">
    <location>
        <begin position="30"/>
        <end position="49"/>
    </location>
</feature>
<sequence>MSVCNLLQWLVVDIPTSSPRRFPFLSSSEFQLFNVLGLFSSVVLLSVLISKWVR</sequence>
<protein>
    <submittedName>
        <fullName evidence="2">Uncharacterized protein</fullName>
    </submittedName>
</protein>
<dbReference type="EMBL" id="ML977140">
    <property type="protein sequence ID" value="KAF1991167.1"/>
    <property type="molecule type" value="Genomic_DNA"/>
</dbReference>
<reference evidence="2" key="1">
    <citation type="journal article" date="2020" name="Stud. Mycol.">
        <title>101 Dothideomycetes genomes: a test case for predicting lifestyles and emergence of pathogens.</title>
        <authorList>
            <person name="Haridas S."/>
            <person name="Albert R."/>
            <person name="Binder M."/>
            <person name="Bloem J."/>
            <person name="Labutti K."/>
            <person name="Salamov A."/>
            <person name="Andreopoulos B."/>
            <person name="Baker S."/>
            <person name="Barry K."/>
            <person name="Bills G."/>
            <person name="Bluhm B."/>
            <person name="Cannon C."/>
            <person name="Castanera R."/>
            <person name="Culley D."/>
            <person name="Daum C."/>
            <person name="Ezra D."/>
            <person name="Gonzalez J."/>
            <person name="Henrissat B."/>
            <person name="Kuo A."/>
            <person name="Liang C."/>
            <person name="Lipzen A."/>
            <person name="Lutzoni F."/>
            <person name="Magnuson J."/>
            <person name="Mondo S."/>
            <person name="Nolan M."/>
            <person name="Ohm R."/>
            <person name="Pangilinan J."/>
            <person name="Park H.-J."/>
            <person name="Ramirez L."/>
            <person name="Alfaro M."/>
            <person name="Sun H."/>
            <person name="Tritt A."/>
            <person name="Yoshinaga Y."/>
            <person name="Zwiers L.-H."/>
            <person name="Turgeon B."/>
            <person name="Goodwin S."/>
            <person name="Spatafora J."/>
            <person name="Crous P."/>
            <person name="Grigoriev I."/>
        </authorList>
    </citation>
    <scope>NUCLEOTIDE SEQUENCE</scope>
    <source>
        <strain evidence="2">CBS 113979</strain>
    </source>
</reference>
<keyword evidence="1" id="KW-0472">Membrane</keyword>
<organism evidence="2 3">
    <name type="scientific">Aulographum hederae CBS 113979</name>
    <dbReference type="NCBI Taxonomy" id="1176131"/>
    <lineage>
        <taxon>Eukaryota</taxon>
        <taxon>Fungi</taxon>
        <taxon>Dikarya</taxon>
        <taxon>Ascomycota</taxon>
        <taxon>Pezizomycotina</taxon>
        <taxon>Dothideomycetes</taxon>
        <taxon>Pleosporomycetidae</taxon>
        <taxon>Aulographales</taxon>
        <taxon>Aulographaceae</taxon>
    </lineage>
</organism>
<name>A0A6G1HDM4_9PEZI</name>
<gene>
    <name evidence="2" type="ORF">K402DRAFT_389363</name>
</gene>
<keyword evidence="3" id="KW-1185">Reference proteome</keyword>
<dbReference type="AlphaFoldDB" id="A0A6G1HDM4"/>
<keyword evidence="1" id="KW-1133">Transmembrane helix</keyword>
<evidence type="ECO:0000256" key="1">
    <source>
        <dbReference type="SAM" id="Phobius"/>
    </source>
</evidence>